<protein>
    <submittedName>
        <fullName evidence="1">Uncharacterized protein</fullName>
    </submittedName>
</protein>
<sequence length="108" mass="12297">MSILSFSLLVLPRVHLPHSLFLKQTRTLTVVHPTLPRIHRRALLPYRRADFLLSPAVLSHIAEQSSYTAKHAHMLPRPSTRQCVISPTAVRDNSRALTTVMRDNSRAR</sequence>
<proteinExistence type="predicted"/>
<dbReference type="Proteomes" id="UP000017836">
    <property type="component" value="Unassembled WGS sequence"/>
</dbReference>
<dbReference type="EMBL" id="KI392771">
    <property type="protein sequence ID" value="ERN10895.1"/>
    <property type="molecule type" value="Genomic_DNA"/>
</dbReference>
<organism evidence="1 2">
    <name type="scientific">Amborella trichopoda</name>
    <dbReference type="NCBI Taxonomy" id="13333"/>
    <lineage>
        <taxon>Eukaryota</taxon>
        <taxon>Viridiplantae</taxon>
        <taxon>Streptophyta</taxon>
        <taxon>Embryophyta</taxon>
        <taxon>Tracheophyta</taxon>
        <taxon>Spermatophyta</taxon>
        <taxon>Magnoliopsida</taxon>
        <taxon>Amborellales</taxon>
        <taxon>Amborellaceae</taxon>
        <taxon>Amborella</taxon>
    </lineage>
</organism>
<reference evidence="2" key="1">
    <citation type="journal article" date="2013" name="Science">
        <title>The Amborella genome and the evolution of flowering plants.</title>
        <authorList>
            <consortium name="Amborella Genome Project"/>
        </authorList>
    </citation>
    <scope>NUCLEOTIDE SEQUENCE [LARGE SCALE GENOMIC DNA]</scope>
</reference>
<evidence type="ECO:0000313" key="2">
    <source>
        <dbReference type="Proteomes" id="UP000017836"/>
    </source>
</evidence>
<gene>
    <name evidence="1" type="ORF">AMTR_s00167p00076730</name>
</gene>
<dbReference type="HOGENOM" id="CLU_2200519_0_0_1"/>
<dbReference type="AlphaFoldDB" id="W1PUC3"/>
<name>W1PUC3_AMBTC</name>
<dbReference type="Gramene" id="ERN10895">
    <property type="protein sequence ID" value="ERN10895"/>
    <property type="gene ID" value="AMTR_s00167p00076730"/>
</dbReference>
<evidence type="ECO:0000313" key="1">
    <source>
        <dbReference type="EMBL" id="ERN10895.1"/>
    </source>
</evidence>
<keyword evidence="2" id="KW-1185">Reference proteome</keyword>
<accession>W1PUC3</accession>